<dbReference type="EMBL" id="JAQSIP010000007">
    <property type="protein sequence ID" value="MDD0839842.1"/>
    <property type="molecule type" value="Genomic_DNA"/>
</dbReference>
<dbReference type="PANTHER" id="PTHR13789:SF309">
    <property type="entry name" value="PUTATIVE (AFU_ORTHOLOGUE AFUA_6G14510)-RELATED"/>
    <property type="match status" value="1"/>
</dbReference>
<feature type="domain" description="FAD-binding" evidence="4">
    <location>
        <begin position="7"/>
        <end position="345"/>
    </location>
</feature>
<keyword evidence="3" id="KW-1133">Transmembrane helix</keyword>
<dbReference type="Proteomes" id="UP001528673">
    <property type="component" value="Unassembled WGS sequence"/>
</dbReference>
<keyword evidence="3" id="KW-0472">Membrane</keyword>
<reference evidence="5 6" key="1">
    <citation type="submission" date="2023-02" db="EMBL/GenBank/DDBJ databases">
        <title>Bacterial whole genomic sequence of Curvibacter sp. HBC61.</title>
        <authorList>
            <person name="Le V."/>
            <person name="Ko S.-R."/>
            <person name="Ahn C.-Y."/>
            <person name="Oh H.-M."/>
        </authorList>
    </citation>
    <scope>NUCLEOTIDE SEQUENCE [LARGE SCALE GENOMIC DNA]</scope>
    <source>
        <strain evidence="5 6">HBC61</strain>
    </source>
</reference>
<evidence type="ECO:0000259" key="4">
    <source>
        <dbReference type="Pfam" id="PF01494"/>
    </source>
</evidence>
<name>A0ABT5N430_9BURK</name>
<keyword evidence="6" id="KW-1185">Reference proteome</keyword>
<keyword evidence="2 5" id="KW-0503">Monooxygenase</keyword>
<evidence type="ECO:0000313" key="6">
    <source>
        <dbReference type="Proteomes" id="UP001528673"/>
    </source>
</evidence>
<dbReference type="PRINTS" id="PR00420">
    <property type="entry name" value="RNGMNOXGNASE"/>
</dbReference>
<dbReference type="Pfam" id="PF01494">
    <property type="entry name" value="FAD_binding_3"/>
    <property type="match status" value="1"/>
</dbReference>
<comment type="caution">
    <text evidence="5">The sequence shown here is derived from an EMBL/GenBank/DDBJ whole genome shotgun (WGS) entry which is preliminary data.</text>
</comment>
<sequence length="377" mass="40483">MTSPLNAPVLIVGGGIAGLALGIALRRAGRDVELVELNSAWNVYGVGIILQANALRALRQLGLADACIQAGFPYAVSLHHEEDGQPQAARHKPSLMDEGLPASCGILRPALHDLLREAALSAGVQVRLGITVAALRHERDAVEVSFTDGRQGRYALVVGADGIRSHVRALCFPEALPPRFTGQGCWRYTLPRSTEVNSAVMYHGRQARLAGLVPVSQTHMYLLLLSEEAGNPRMPEAELPSLLRDRLQHFGGLIPAALSHLPGPEGIVYRPLETQLVSAPWHRGRVVLAGDAAHATTPHMAQGASMALEDAVVLAECLAGAGSLESALQDYSSRRFDRCRRVVEASVQIGNWQMRPEPGADQLALVREVAVELMRPA</sequence>
<keyword evidence="3" id="KW-0812">Transmembrane</keyword>
<dbReference type="InterPro" id="IPR036188">
    <property type="entry name" value="FAD/NAD-bd_sf"/>
</dbReference>
<dbReference type="RefSeq" id="WP_273952407.1">
    <property type="nucleotide sequence ID" value="NZ_JAQSIP010000007.1"/>
</dbReference>
<keyword evidence="1" id="KW-0560">Oxidoreductase</keyword>
<dbReference type="NCBIfam" id="NF005313">
    <property type="entry name" value="PRK06847.1"/>
    <property type="match status" value="1"/>
</dbReference>
<proteinExistence type="predicted"/>
<accession>A0ABT5N430</accession>
<evidence type="ECO:0000256" key="3">
    <source>
        <dbReference type="SAM" id="Phobius"/>
    </source>
</evidence>
<dbReference type="InterPro" id="IPR050493">
    <property type="entry name" value="FAD-dep_Monooxygenase_BioMet"/>
</dbReference>
<evidence type="ECO:0000256" key="1">
    <source>
        <dbReference type="ARBA" id="ARBA00023002"/>
    </source>
</evidence>
<gene>
    <name evidence="5" type="ORF">PSQ40_14760</name>
</gene>
<dbReference type="PANTHER" id="PTHR13789">
    <property type="entry name" value="MONOOXYGENASE"/>
    <property type="match status" value="1"/>
</dbReference>
<protein>
    <submittedName>
        <fullName evidence="5">FAD-dependent monooxygenase</fullName>
    </submittedName>
</protein>
<dbReference type="SUPFAM" id="SSF51905">
    <property type="entry name" value="FAD/NAD(P)-binding domain"/>
    <property type="match status" value="1"/>
</dbReference>
<dbReference type="Gene3D" id="3.50.50.60">
    <property type="entry name" value="FAD/NAD(P)-binding domain"/>
    <property type="match status" value="1"/>
</dbReference>
<feature type="transmembrane region" description="Helical" evidence="3">
    <location>
        <begin position="6"/>
        <end position="25"/>
    </location>
</feature>
<evidence type="ECO:0000313" key="5">
    <source>
        <dbReference type="EMBL" id="MDD0839842.1"/>
    </source>
</evidence>
<dbReference type="GO" id="GO:0004497">
    <property type="term" value="F:monooxygenase activity"/>
    <property type="evidence" value="ECO:0007669"/>
    <property type="project" value="UniProtKB-KW"/>
</dbReference>
<evidence type="ECO:0000256" key="2">
    <source>
        <dbReference type="ARBA" id="ARBA00023033"/>
    </source>
</evidence>
<dbReference type="InterPro" id="IPR002938">
    <property type="entry name" value="FAD-bd"/>
</dbReference>
<organism evidence="5 6">
    <name type="scientific">Curvibacter cyanobacteriorum</name>
    <dbReference type="NCBI Taxonomy" id="3026422"/>
    <lineage>
        <taxon>Bacteria</taxon>
        <taxon>Pseudomonadati</taxon>
        <taxon>Pseudomonadota</taxon>
        <taxon>Betaproteobacteria</taxon>
        <taxon>Burkholderiales</taxon>
        <taxon>Comamonadaceae</taxon>
        <taxon>Curvibacter</taxon>
    </lineage>
</organism>